<proteinExistence type="predicted"/>
<organism evidence="1 2">
    <name type="scientific">Candidatus Sungbacteria bacterium RIFCSPHIGHO2_02_FULL_47_11</name>
    <dbReference type="NCBI Taxonomy" id="1802270"/>
    <lineage>
        <taxon>Bacteria</taxon>
        <taxon>Candidatus Sungiibacteriota</taxon>
    </lineage>
</organism>
<accession>A0A1G2KIN3</accession>
<evidence type="ECO:0000313" key="2">
    <source>
        <dbReference type="Proteomes" id="UP000179023"/>
    </source>
</evidence>
<sequence length="62" mass="7144">MAVSKYDKFRFFHAFPTPRFMVEVIDDNQVQLFSLVKIDMKAFSKVTTAVVTLLKFEIQIGG</sequence>
<protein>
    <submittedName>
        <fullName evidence="1">Uncharacterized protein</fullName>
    </submittedName>
</protein>
<gene>
    <name evidence="1" type="ORF">A3C07_03000</name>
</gene>
<reference evidence="1 2" key="1">
    <citation type="journal article" date="2016" name="Nat. Commun.">
        <title>Thousands of microbial genomes shed light on interconnected biogeochemical processes in an aquifer system.</title>
        <authorList>
            <person name="Anantharaman K."/>
            <person name="Brown C.T."/>
            <person name="Hug L.A."/>
            <person name="Sharon I."/>
            <person name="Castelle C.J."/>
            <person name="Probst A.J."/>
            <person name="Thomas B.C."/>
            <person name="Singh A."/>
            <person name="Wilkins M.J."/>
            <person name="Karaoz U."/>
            <person name="Brodie E.L."/>
            <person name="Williams K.H."/>
            <person name="Hubbard S.S."/>
            <person name="Banfield J.F."/>
        </authorList>
    </citation>
    <scope>NUCLEOTIDE SEQUENCE [LARGE SCALE GENOMIC DNA]</scope>
</reference>
<dbReference type="EMBL" id="MHQI01000067">
    <property type="protein sequence ID" value="OGZ98371.1"/>
    <property type="molecule type" value="Genomic_DNA"/>
</dbReference>
<comment type="caution">
    <text evidence="1">The sequence shown here is derived from an EMBL/GenBank/DDBJ whole genome shotgun (WGS) entry which is preliminary data.</text>
</comment>
<dbReference type="Proteomes" id="UP000179023">
    <property type="component" value="Unassembled WGS sequence"/>
</dbReference>
<dbReference type="AlphaFoldDB" id="A0A1G2KIN3"/>
<dbReference type="STRING" id="1802270.A3C07_03000"/>
<evidence type="ECO:0000313" key="1">
    <source>
        <dbReference type="EMBL" id="OGZ98371.1"/>
    </source>
</evidence>
<name>A0A1G2KIN3_9BACT</name>